<evidence type="ECO:0000313" key="5">
    <source>
        <dbReference type="Proteomes" id="UP001146120"/>
    </source>
</evidence>
<organism evidence="4 5">
    <name type="scientific">Lagenidium giganteum</name>
    <dbReference type="NCBI Taxonomy" id="4803"/>
    <lineage>
        <taxon>Eukaryota</taxon>
        <taxon>Sar</taxon>
        <taxon>Stramenopiles</taxon>
        <taxon>Oomycota</taxon>
        <taxon>Peronosporomycetes</taxon>
        <taxon>Pythiales</taxon>
        <taxon>Pythiaceae</taxon>
    </lineage>
</organism>
<gene>
    <name evidence="4" type="ORF">N0F65_004951</name>
</gene>
<reference evidence="4" key="1">
    <citation type="submission" date="2022-11" db="EMBL/GenBank/DDBJ databases">
        <authorList>
            <person name="Morgan W.R."/>
            <person name="Tartar A."/>
        </authorList>
    </citation>
    <scope>NUCLEOTIDE SEQUENCE</scope>
    <source>
        <strain evidence="4">ARSEF 373</strain>
    </source>
</reference>
<dbReference type="PROSITE" id="PS50297">
    <property type="entry name" value="ANK_REP_REGION"/>
    <property type="match status" value="3"/>
</dbReference>
<evidence type="ECO:0000256" key="1">
    <source>
        <dbReference type="PROSITE-ProRule" id="PRU00023"/>
    </source>
</evidence>
<protein>
    <submittedName>
        <fullName evidence="4">Uncharacterized protein</fullName>
    </submittedName>
</protein>
<dbReference type="SMART" id="SM00028">
    <property type="entry name" value="TPR"/>
    <property type="match status" value="3"/>
</dbReference>
<dbReference type="PROSITE" id="PS50088">
    <property type="entry name" value="ANK_REPEAT"/>
    <property type="match status" value="3"/>
</dbReference>
<dbReference type="Proteomes" id="UP001146120">
    <property type="component" value="Unassembled WGS sequence"/>
</dbReference>
<accession>A0AAV2YYJ3</accession>
<feature type="repeat" description="TPR" evidence="2">
    <location>
        <begin position="366"/>
        <end position="399"/>
    </location>
</feature>
<evidence type="ECO:0000313" key="4">
    <source>
        <dbReference type="EMBL" id="DAZ98514.1"/>
    </source>
</evidence>
<dbReference type="Gene3D" id="1.25.40.10">
    <property type="entry name" value="Tetratricopeptide repeat domain"/>
    <property type="match status" value="1"/>
</dbReference>
<dbReference type="InterPro" id="IPR011990">
    <property type="entry name" value="TPR-like_helical_dom_sf"/>
</dbReference>
<name>A0AAV2YYJ3_9STRA</name>
<dbReference type="AlphaFoldDB" id="A0AAV2YYJ3"/>
<keyword evidence="5" id="KW-1185">Reference proteome</keyword>
<dbReference type="SUPFAM" id="SSF48452">
    <property type="entry name" value="TPR-like"/>
    <property type="match status" value="1"/>
</dbReference>
<keyword evidence="3" id="KW-0175">Coiled coil</keyword>
<feature type="repeat" description="ANK" evidence="1">
    <location>
        <begin position="71"/>
        <end position="97"/>
    </location>
</feature>
<keyword evidence="1" id="KW-0040">ANK repeat</keyword>
<dbReference type="EMBL" id="DAKRPA010000105">
    <property type="protein sequence ID" value="DAZ98514.1"/>
    <property type="molecule type" value="Genomic_DNA"/>
</dbReference>
<dbReference type="SMART" id="SM00248">
    <property type="entry name" value="ANK"/>
    <property type="match status" value="7"/>
</dbReference>
<dbReference type="PROSITE" id="PS50005">
    <property type="entry name" value="TPR"/>
    <property type="match status" value="1"/>
</dbReference>
<dbReference type="InterPro" id="IPR036770">
    <property type="entry name" value="Ankyrin_rpt-contain_sf"/>
</dbReference>
<dbReference type="InterPro" id="IPR002110">
    <property type="entry name" value="Ankyrin_rpt"/>
</dbReference>
<keyword evidence="2" id="KW-0802">TPR repeat</keyword>
<sequence>MATAKFHQQRKVIVDLLSSAQSEWKRIWLIDMAHVRSEDGDLDLFKKTIEAIQASGTKDFVGIMSEYKDGNKRTALHFAAASGRRKVLSYILERAASCINEQDDEGATPLNEFAAVKLLLDAGADATIAKTNGLSALHQAAANGSIRTCRLLLEKNADLEARTMNGTALHFAVSEDRQKTVEELLKRGANVNALNEKGVTPLILSCLKNSAAVAKELLVGNADLTPTIMAGMTALHIAAEVGFADVVKEFIETRKDDTAAVANVKSEAGLTPIQLAAGSGHREVVELLKPLSTGFESTNVDQLMKTEKAKVESYREELKKKEKADLEAQAEAAKLEKFKAAGGIVAEEDVVVPEAVPVDEETTAKAVALKEQGNKAYVAKDFARAIELYSLALELTPADPLLYSNRCAAYLGAGEAKKALHDVRVSKKLKPDWAKAWFREGQCLEALNLFEEAAYAMWQAILLAPGDAMLEKRFKACVERGRTEHQAKQKAEKEET</sequence>
<feature type="coiled-coil region" evidence="3">
    <location>
        <begin position="304"/>
        <end position="336"/>
    </location>
</feature>
<dbReference type="Pfam" id="PF00023">
    <property type="entry name" value="Ank"/>
    <property type="match status" value="1"/>
</dbReference>
<dbReference type="InterPro" id="IPR051616">
    <property type="entry name" value="Cul2-RING_E3_ligase_SR"/>
</dbReference>
<feature type="repeat" description="ANK" evidence="1">
    <location>
        <begin position="132"/>
        <end position="164"/>
    </location>
</feature>
<dbReference type="Pfam" id="PF12796">
    <property type="entry name" value="Ank_2"/>
    <property type="match status" value="2"/>
</dbReference>
<dbReference type="Gene3D" id="1.25.40.20">
    <property type="entry name" value="Ankyrin repeat-containing domain"/>
    <property type="match status" value="3"/>
</dbReference>
<comment type="caution">
    <text evidence="4">The sequence shown here is derived from an EMBL/GenBank/DDBJ whole genome shotgun (WGS) entry which is preliminary data.</text>
</comment>
<evidence type="ECO:0000256" key="2">
    <source>
        <dbReference type="PROSITE-ProRule" id="PRU00339"/>
    </source>
</evidence>
<dbReference type="PANTHER" id="PTHR46224">
    <property type="entry name" value="ANKYRIN REPEAT FAMILY PROTEIN"/>
    <property type="match status" value="1"/>
</dbReference>
<evidence type="ECO:0000256" key="3">
    <source>
        <dbReference type="SAM" id="Coils"/>
    </source>
</evidence>
<reference evidence="4" key="2">
    <citation type="journal article" date="2023" name="Microbiol Resour">
        <title>Decontamination and Annotation of the Draft Genome Sequence of the Oomycete Lagenidium giganteum ARSEF 373.</title>
        <authorList>
            <person name="Morgan W.R."/>
            <person name="Tartar A."/>
        </authorList>
    </citation>
    <scope>NUCLEOTIDE SEQUENCE</scope>
    <source>
        <strain evidence="4">ARSEF 373</strain>
    </source>
</reference>
<dbReference type="SUPFAM" id="SSF48403">
    <property type="entry name" value="Ankyrin repeat"/>
    <property type="match status" value="1"/>
</dbReference>
<dbReference type="InterPro" id="IPR019734">
    <property type="entry name" value="TPR_rpt"/>
</dbReference>
<dbReference type="PRINTS" id="PR01415">
    <property type="entry name" value="ANKYRIN"/>
</dbReference>
<dbReference type="PANTHER" id="PTHR46224:SF6">
    <property type="entry name" value="ANKYRIN REPEAT FAMILY PROTEIN"/>
    <property type="match status" value="1"/>
</dbReference>
<proteinExistence type="predicted"/>
<feature type="repeat" description="ANK" evidence="1">
    <location>
        <begin position="164"/>
        <end position="196"/>
    </location>
</feature>